<keyword evidence="3" id="KW-1185">Reference proteome</keyword>
<proteinExistence type="predicted"/>
<evidence type="ECO:0000256" key="1">
    <source>
        <dbReference type="SAM" id="MobiDB-lite"/>
    </source>
</evidence>
<dbReference type="EMBL" id="JAWWNJ010000001">
    <property type="protein sequence ID" value="KAK7064515.1"/>
    <property type="molecule type" value="Genomic_DNA"/>
</dbReference>
<feature type="region of interest" description="Disordered" evidence="1">
    <location>
        <begin position="76"/>
        <end position="107"/>
    </location>
</feature>
<dbReference type="Proteomes" id="UP001362999">
    <property type="component" value="Unassembled WGS sequence"/>
</dbReference>
<sequence>MGPLRVVVSPSAAYCASCVARRLRVTRFHSFTSAPDQCPITFSDASCSLHRSLAPNPCPSSSRYSVSLPPSIHPSIPPFNHHTIKRKTRSLGSKLSPANTSDSDKRMEAEQTTGNYYCSFKSLAFAASSLSKILSSSPFLVCTPFRQQPQPTLSNCLYAPTSKPSLYSCPSTYHSAVPFTAQIHSAPHQADLVSLTLTVTDICLPLHSFTSIHTTGNRE</sequence>
<feature type="compositionally biased region" description="Polar residues" evidence="1">
    <location>
        <begin position="90"/>
        <end position="101"/>
    </location>
</feature>
<accession>A0AAW0EIG3</accession>
<evidence type="ECO:0000313" key="2">
    <source>
        <dbReference type="EMBL" id="KAK7064515.1"/>
    </source>
</evidence>
<evidence type="ECO:0000313" key="3">
    <source>
        <dbReference type="Proteomes" id="UP001362999"/>
    </source>
</evidence>
<name>A0AAW0EIG3_9AGAR</name>
<protein>
    <submittedName>
        <fullName evidence="2">Uncharacterized protein</fullName>
    </submittedName>
</protein>
<dbReference type="AlphaFoldDB" id="A0AAW0EIG3"/>
<comment type="caution">
    <text evidence="2">The sequence shown here is derived from an EMBL/GenBank/DDBJ whole genome shotgun (WGS) entry which is preliminary data.</text>
</comment>
<gene>
    <name evidence="2" type="ORF">R3P38DRAFT_47953</name>
</gene>
<reference evidence="2 3" key="1">
    <citation type="journal article" date="2024" name="J Genomics">
        <title>Draft genome sequencing and assembly of Favolaschia claudopus CIRM-BRFM 2984 isolated from oak limbs.</title>
        <authorList>
            <person name="Navarro D."/>
            <person name="Drula E."/>
            <person name="Chaduli D."/>
            <person name="Cazenave R."/>
            <person name="Ahrendt S."/>
            <person name="Wang J."/>
            <person name="Lipzen A."/>
            <person name="Daum C."/>
            <person name="Barry K."/>
            <person name="Grigoriev I.V."/>
            <person name="Favel A."/>
            <person name="Rosso M.N."/>
            <person name="Martin F."/>
        </authorList>
    </citation>
    <scope>NUCLEOTIDE SEQUENCE [LARGE SCALE GENOMIC DNA]</scope>
    <source>
        <strain evidence="2 3">CIRM-BRFM 2984</strain>
    </source>
</reference>
<organism evidence="2 3">
    <name type="scientific">Favolaschia claudopus</name>
    <dbReference type="NCBI Taxonomy" id="2862362"/>
    <lineage>
        <taxon>Eukaryota</taxon>
        <taxon>Fungi</taxon>
        <taxon>Dikarya</taxon>
        <taxon>Basidiomycota</taxon>
        <taxon>Agaricomycotina</taxon>
        <taxon>Agaricomycetes</taxon>
        <taxon>Agaricomycetidae</taxon>
        <taxon>Agaricales</taxon>
        <taxon>Marasmiineae</taxon>
        <taxon>Mycenaceae</taxon>
        <taxon>Favolaschia</taxon>
    </lineage>
</organism>